<keyword evidence="3" id="KW-0100">Branched-chain amino acid biosynthesis</keyword>
<comment type="catalytic activity">
    <reaction evidence="3">
        <text>(2R,3S)-3-isopropylmalate = (2S)-2-isopropylmalate</text>
        <dbReference type="Rhea" id="RHEA:32287"/>
        <dbReference type="ChEBI" id="CHEBI:1178"/>
        <dbReference type="ChEBI" id="CHEBI:35121"/>
        <dbReference type="EC" id="4.2.1.33"/>
    </reaction>
</comment>
<keyword evidence="6" id="KW-1185">Reference proteome</keyword>
<dbReference type="Proteomes" id="UP000611762">
    <property type="component" value="Unassembled WGS sequence"/>
</dbReference>
<dbReference type="SUPFAM" id="SSF52016">
    <property type="entry name" value="LeuD/IlvD-like"/>
    <property type="match status" value="1"/>
</dbReference>
<dbReference type="PANTHER" id="PTHR43345:SF2">
    <property type="entry name" value="3-ISOPROPYLMALATE DEHYDRATASE SMALL SUBUNIT 1"/>
    <property type="match status" value="1"/>
</dbReference>
<evidence type="ECO:0000313" key="5">
    <source>
        <dbReference type="EMBL" id="MBC8541673.1"/>
    </source>
</evidence>
<dbReference type="InterPro" id="IPR011827">
    <property type="entry name" value="LeuD_type2/HacB/DmdB"/>
</dbReference>
<comment type="function">
    <text evidence="3">Catalyzes the isomerization between 2-isopropylmalate and 3-isopropylmalate, via the formation of 2-isopropylmaleate.</text>
</comment>
<sequence length="161" mass="17825">MEFQSRVIRYGDNINTDVIIPARYLNTSDSGELALHCMEDLDSEFQEKLKSRKMIAGGKNFGCGSSREHAPLAILASGVSCVIAISFSRIFYRNAFNIGLPILECARAGEINDGDELFVDVTSGKIKNLTQNTEYDTAPYPDFMQEIVKCGGLIGYLKNQK</sequence>
<evidence type="ECO:0000259" key="4">
    <source>
        <dbReference type="Pfam" id="PF00694"/>
    </source>
</evidence>
<feature type="domain" description="Aconitase A/isopropylmalate dehydratase small subunit swivel" evidence="4">
    <location>
        <begin position="47"/>
        <end position="103"/>
    </location>
</feature>
<dbReference type="CDD" id="cd01577">
    <property type="entry name" value="IPMI_Swivel"/>
    <property type="match status" value="1"/>
</dbReference>
<evidence type="ECO:0000313" key="6">
    <source>
        <dbReference type="Proteomes" id="UP000611762"/>
    </source>
</evidence>
<dbReference type="GO" id="GO:0009098">
    <property type="term" value="P:L-leucine biosynthetic process"/>
    <property type="evidence" value="ECO:0007669"/>
    <property type="project" value="UniProtKB-UniRule"/>
</dbReference>
<evidence type="ECO:0000256" key="3">
    <source>
        <dbReference type="HAMAP-Rule" id="MF_01032"/>
    </source>
</evidence>
<dbReference type="RefSeq" id="WP_177680229.1">
    <property type="nucleotide sequence ID" value="NZ_JACRSU010000005.1"/>
</dbReference>
<dbReference type="EMBL" id="JACRSU010000005">
    <property type="protein sequence ID" value="MBC8541673.1"/>
    <property type="molecule type" value="Genomic_DNA"/>
</dbReference>
<dbReference type="InterPro" id="IPR000573">
    <property type="entry name" value="AconitaseA/IPMdHydase_ssu_swvl"/>
</dbReference>
<dbReference type="AlphaFoldDB" id="A0A926DMF0"/>
<accession>A0A926DMF0</accession>
<dbReference type="EC" id="4.2.1.33" evidence="3"/>
<dbReference type="Gene3D" id="3.20.19.10">
    <property type="entry name" value="Aconitase, domain 4"/>
    <property type="match status" value="1"/>
</dbReference>
<protein>
    <recommendedName>
        <fullName evidence="3">3-isopropylmalate dehydratase small subunit</fullName>
        <ecNumber evidence="3">4.2.1.33</ecNumber>
    </recommendedName>
    <alternativeName>
        <fullName evidence="3">Alpha-IPM isomerase</fullName>
        <shortName evidence="3">IPMI</shortName>
    </alternativeName>
    <alternativeName>
        <fullName evidence="3">Isopropylmalate isomerase</fullName>
    </alternativeName>
</protein>
<organism evidence="5 6">
    <name type="scientific">Congzhengia minquanensis</name>
    <dbReference type="NCBI Taxonomy" id="2763657"/>
    <lineage>
        <taxon>Bacteria</taxon>
        <taxon>Bacillati</taxon>
        <taxon>Bacillota</taxon>
        <taxon>Clostridia</taxon>
        <taxon>Eubacteriales</taxon>
        <taxon>Oscillospiraceae</taxon>
        <taxon>Congzhengia</taxon>
    </lineage>
</organism>
<dbReference type="NCBIfam" id="TIGR02087">
    <property type="entry name" value="LEUD_arch"/>
    <property type="match status" value="1"/>
</dbReference>
<dbReference type="InterPro" id="IPR050075">
    <property type="entry name" value="LeuD"/>
</dbReference>
<comment type="similarity">
    <text evidence="1 3">Belongs to the LeuD family. LeuD type 2 subfamily.</text>
</comment>
<keyword evidence="3" id="KW-0432">Leucine biosynthesis</keyword>
<proteinExistence type="inferred from homology"/>
<keyword evidence="3" id="KW-0028">Amino-acid biosynthesis</keyword>
<name>A0A926DMF0_9FIRM</name>
<dbReference type="Pfam" id="PF00694">
    <property type="entry name" value="Aconitase_C"/>
    <property type="match status" value="1"/>
</dbReference>
<evidence type="ECO:0000256" key="1">
    <source>
        <dbReference type="ARBA" id="ARBA00009869"/>
    </source>
</evidence>
<keyword evidence="2 3" id="KW-0456">Lyase</keyword>
<comment type="caution">
    <text evidence="5">The sequence shown here is derived from an EMBL/GenBank/DDBJ whole genome shotgun (WGS) entry which is preliminary data.</text>
</comment>
<dbReference type="HAMAP" id="MF_01032">
    <property type="entry name" value="LeuD_type2"/>
    <property type="match status" value="1"/>
</dbReference>
<dbReference type="InterPro" id="IPR015928">
    <property type="entry name" value="Aconitase/3IPM_dehydase_swvl"/>
</dbReference>
<dbReference type="InterPro" id="IPR033940">
    <property type="entry name" value="IPMI_Swivel"/>
</dbReference>
<comment type="subunit">
    <text evidence="3">Heterodimer of LeuC and LeuD.</text>
</comment>
<reference evidence="5" key="1">
    <citation type="submission" date="2020-08" db="EMBL/GenBank/DDBJ databases">
        <title>Genome public.</title>
        <authorList>
            <person name="Liu C."/>
            <person name="Sun Q."/>
        </authorList>
    </citation>
    <scope>NUCLEOTIDE SEQUENCE</scope>
    <source>
        <strain evidence="5">H8</strain>
    </source>
</reference>
<gene>
    <name evidence="3" type="primary">leuD</name>
    <name evidence="5" type="ORF">H8698_11860</name>
</gene>
<evidence type="ECO:0000256" key="2">
    <source>
        <dbReference type="ARBA" id="ARBA00023239"/>
    </source>
</evidence>
<dbReference type="GO" id="GO:0003861">
    <property type="term" value="F:3-isopropylmalate dehydratase activity"/>
    <property type="evidence" value="ECO:0007669"/>
    <property type="project" value="UniProtKB-UniRule"/>
</dbReference>
<comment type="pathway">
    <text evidence="3">Amino-acid biosynthesis; L-leucine biosynthesis; L-leucine from 3-methyl-2-oxobutanoate: step 2/4.</text>
</comment>
<dbReference type="PANTHER" id="PTHR43345">
    <property type="entry name" value="3-ISOPROPYLMALATE DEHYDRATASE SMALL SUBUNIT 2-RELATED-RELATED"/>
    <property type="match status" value="1"/>
</dbReference>